<dbReference type="AlphaFoldDB" id="A0A7X2PBM1"/>
<keyword evidence="1" id="KW-0732">Signal</keyword>
<dbReference type="SUPFAM" id="SSF49299">
    <property type="entry name" value="PKD domain"/>
    <property type="match status" value="1"/>
</dbReference>
<proteinExistence type="predicted"/>
<evidence type="ECO:0000256" key="1">
    <source>
        <dbReference type="SAM" id="SignalP"/>
    </source>
</evidence>
<protein>
    <recommendedName>
        <fullName evidence="4">PKD domain-containing protein</fullName>
    </recommendedName>
</protein>
<dbReference type="EMBL" id="VUNN01000005">
    <property type="protein sequence ID" value="MSU05921.1"/>
    <property type="molecule type" value="Genomic_DNA"/>
</dbReference>
<accession>A0A7X2PBM1</accession>
<evidence type="ECO:0000313" key="3">
    <source>
        <dbReference type="Proteomes" id="UP000460549"/>
    </source>
</evidence>
<keyword evidence="3" id="KW-1185">Reference proteome</keyword>
<sequence length="550" mass="60480">MKKTVIIFLSILLVLFAVSCSNSNSQPETGSIHISIDESASRSIDTNINLNISKITINASGPAGNSFSMDFTSSPWQAEKTGILVGDWTISATAYNDNEGNQIIGEGSTTVTVQPKKTSNASIRINELEGTGTFSISIHGSTTPSIIYTAHIYKNNNGVITQVDEKTFTAKDGVLEAVFTLNNGYYLYSVTSNVELDLPAPESFRMVKGDIITVSMTAAENSLGSLSLSVTNGITKTPSLTIDTSERNVYANDETTLLANHTQFNPVSYMWYVDGKPIDGNSQQVNYTFQEGEYRVTCVAMDEGSTVWTGSKTINVTVSTGVLDRNRLIGITGVKDYNKYSSISVSLIENNENNSYNRVSLRGILPTDDEEDIVFIDHNGQEITQGDYGVINYFDCGDMIFFQYAPTAYTHTYGFSNIKGGPTGKFDGSPSATGPINDMYSIAYYWSAVNNYIIRHPKDAKDFISYVMDKENGRIFKIVNENGENLYPALSSNATSESKSVSVTLIKNNYINVRYEQGHTGQLDYIQSWDIDQERNVKTIRIDSTGLVIE</sequence>
<gene>
    <name evidence="2" type="ORF">FYJ80_03890</name>
</gene>
<feature type="chain" id="PRO_5030626881" description="PKD domain-containing protein" evidence="1">
    <location>
        <begin position="26"/>
        <end position="550"/>
    </location>
</feature>
<evidence type="ECO:0008006" key="4">
    <source>
        <dbReference type="Google" id="ProtNLM"/>
    </source>
</evidence>
<dbReference type="RefSeq" id="WP_154424836.1">
    <property type="nucleotide sequence ID" value="NZ_VUNN01000005.1"/>
</dbReference>
<name>A0A7X2PBM1_9SPIO</name>
<dbReference type="InterPro" id="IPR013783">
    <property type="entry name" value="Ig-like_fold"/>
</dbReference>
<reference evidence="2 3" key="1">
    <citation type="submission" date="2019-08" db="EMBL/GenBank/DDBJ databases">
        <title>In-depth cultivation of the pig gut microbiome towards novel bacterial diversity and tailored functional studies.</title>
        <authorList>
            <person name="Wylensek D."/>
            <person name="Hitch T.C.A."/>
            <person name="Clavel T."/>
        </authorList>
    </citation>
    <scope>NUCLEOTIDE SEQUENCE [LARGE SCALE GENOMIC DNA]</scope>
    <source>
        <strain evidence="2 3">NM-380-WT-3C1</strain>
    </source>
</reference>
<dbReference type="CDD" id="cd00146">
    <property type="entry name" value="PKD"/>
    <property type="match status" value="1"/>
</dbReference>
<dbReference type="Gene3D" id="2.60.40.10">
    <property type="entry name" value="Immunoglobulins"/>
    <property type="match status" value="1"/>
</dbReference>
<dbReference type="Proteomes" id="UP000460549">
    <property type="component" value="Unassembled WGS sequence"/>
</dbReference>
<dbReference type="PROSITE" id="PS51257">
    <property type="entry name" value="PROKAR_LIPOPROTEIN"/>
    <property type="match status" value="1"/>
</dbReference>
<evidence type="ECO:0000313" key="2">
    <source>
        <dbReference type="EMBL" id="MSU05921.1"/>
    </source>
</evidence>
<organism evidence="2 3">
    <name type="scientific">Bullifex porci</name>
    <dbReference type="NCBI Taxonomy" id="2606638"/>
    <lineage>
        <taxon>Bacteria</taxon>
        <taxon>Pseudomonadati</taxon>
        <taxon>Spirochaetota</taxon>
        <taxon>Spirochaetia</taxon>
        <taxon>Spirochaetales</taxon>
        <taxon>Spirochaetaceae</taxon>
        <taxon>Bullifex</taxon>
    </lineage>
</organism>
<comment type="caution">
    <text evidence="2">The sequence shown here is derived from an EMBL/GenBank/DDBJ whole genome shotgun (WGS) entry which is preliminary data.</text>
</comment>
<dbReference type="InterPro" id="IPR035986">
    <property type="entry name" value="PKD_dom_sf"/>
</dbReference>
<feature type="signal peptide" evidence="1">
    <location>
        <begin position="1"/>
        <end position="25"/>
    </location>
</feature>